<feature type="compositionally biased region" description="Polar residues" evidence="1">
    <location>
        <begin position="258"/>
        <end position="268"/>
    </location>
</feature>
<gene>
    <name evidence="2" type="ORF">M5D96_011329</name>
</gene>
<dbReference type="EMBL" id="JAMKOV010000028">
    <property type="protein sequence ID" value="KAI8035898.1"/>
    <property type="molecule type" value="Genomic_DNA"/>
</dbReference>
<feature type="compositionally biased region" description="Polar residues" evidence="1">
    <location>
        <begin position="75"/>
        <end position="84"/>
    </location>
</feature>
<feature type="region of interest" description="Disordered" evidence="1">
    <location>
        <begin position="353"/>
        <end position="373"/>
    </location>
</feature>
<proteinExistence type="predicted"/>
<evidence type="ECO:0000313" key="3">
    <source>
        <dbReference type="Proteomes" id="UP001059596"/>
    </source>
</evidence>
<organism evidence="2 3">
    <name type="scientific">Drosophila gunungcola</name>
    <name type="common">fruit fly</name>
    <dbReference type="NCBI Taxonomy" id="103775"/>
    <lineage>
        <taxon>Eukaryota</taxon>
        <taxon>Metazoa</taxon>
        <taxon>Ecdysozoa</taxon>
        <taxon>Arthropoda</taxon>
        <taxon>Hexapoda</taxon>
        <taxon>Insecta</taxon>
        <taxon>Pterygota</taxon>
        <taxon>Neoptera</taxon>
        <taxon>Endopterygota</taxon>
        <taxon>Diptera</taxon>
        <taxon>Brachycera</taxon>
        <taxon>Muscomorpha</taxon>
        <taxon>Ephydroidea</taxon>
        <taxon>Drosophilidae</taxon>
        <taxon>Drosophila</taxon>
        <taxon>Sophophora</taxon>
    </lineage>
</organism>
<protein>
    <submittedName>
        <fullName evidence="2">Uncharacterized protein</fullName>
    </submittedName>
</protein>
<feature type="region of interest" description="Disordered" evidence="1">
    <location>
        <begin position="303"/>
        <end position="339"/>
    </location>
</feature>
<sequence>MSIASKGSNKAKSNPNISVPEIGLGKDSILENSLLGNPSIPKKVGSETPGNEPSKTNILTLPASFVPTITKPKVPNQNPSNPETRIQKPNDSRHTTMRPKIQGAGKVGSETLGNGAATGGEVKPIITKPESSNQIPVNPETLKPPVAGNATKHITIPEAGSGNRSVFFPSTDKTAGAVKPIITKPESSNRILNNPETLIPPVSRVDWSSVGVVNSNISTSEAPNQIKINPETSIPTVSGSEIKSPTVPGAGSVGSEAHGNSPSSNHILTPPVSGNATKHITIPEAGSGKTLVDLPITNQAVSGNATKSPAIPGAGSVGTKTPGNASSSNNILTQPASGVNPNITNSEVPNHINNNPETSIPSVSGNAPKSSAIPGAGSVGSEIPGNAPSSNNILTQTAGSVYPTITKSEASNQISSNPETLISNVSGNKAIRPEIPGAVKVGSAANATNILTPPAGAVMPIITKPEALNQIPNNPETLIPPVTGNATKHLTILEAGTAKNKTPEKSPNTNNILILPAGGVTKPEATTQINPKISIPPVPGNATKNIIVSGAVSVGSEIPRNTPSTKNILPSDSLLTTIAPVGVLFKVDEQSCVSGKLSETKCQKKSPSEVWIDQPNPTPVPLLKDLILTTGPPNPAKNNPKISIVKDSQKPISVDSSDLKDFDINSLYPKEIDIKKPTVPSALKSLSQLILITLKILISTAYIQKKLISTVFIQKMLISRNQQFHRNLPKIFPKSLFQKALKSLSQLILITLKILISTSFIQKKLIATVFIQKMLISRNQQFHR</sequence>
<name>A0A9P9YF97_9MUSC</name>
<feature type="compositionally biased region" description="Polar residues" evidence="1">
    <location>
        <begin position="318"/>
        <end position="339"/>
    </location>
</feature>
<feature type="compositionally biased region" description="Basic and acidic residues" evidence="1">
    <location>
        <begin position="85"/>
        <end position="94"/>
    </location>
</feature>
<feature type="compositionally biased region" description="Polar residues" evidence="1">
    <location>
        <begin position="48"/>
        <end position="59"/>
    </location>
</feature>
<dbReference type="AlphaFoldDB" id="A0A9P9YF97"/>
<comment type="caution">
    <text evidence="2">The sequence shown here is derived from an EMBL/GenBank/DDBJ whole genome shotgun (WGS) entry which is preliminary data.</text>
</comment>
<feature type="compositionally biased region" description="Polar residues" evidence="1">
    <location>
        <begin position="1"/>
        <end position="17"/>
    </location>
</feature>
<evidence type="ECO:0000256" key="1">
    <source>
        <dbReference type="SAM" id="MobiDB-lite"/>
    </source>
</evidence>
<feature type="compositionally biased region" description="Polar residues" evidence="1">
    <location>
        <begin position="353"/>
        <end position="369"/>
    </location>
</feature>
<feature type="region of interest" description="Disordered" evidence="1">
    <location>
        <begin position="229"/>
        <end position="268"/>
    </location>
</feature>
<reference evidence="2" key="1">
    <citation type="journal article" date="2023" name="Genome Biol. Evol.">
        <title>Long-read-based Genome Assembly of Drosophila gunungcola Reveals Fewer Chemosensory Genes in Flower-breeding Species.</title>
        <authorList>
            <person name="Negi A."/>
            <person name="Liao B.Y."/>
            <person name="Yeh S.D."/>
        </authorList>
    </citation>
    <scope>NUCLEOTIDE SEQUENCE</scope>
    <source>
        <strain evidence="2">Sukarami</strain>
    </source>
</reference>
<feature type="region of interest" description="Disordered" evidence="1">
    <location>
        <begin position="1"/>
        <end position="146"/>
    </location>
</feature>
<keyword evidence="3" id="KW-1185">Reference proteome</keyword>
<evidence type="ECO:0000313" key="2">
    <source>
        <dbReference type="EMBL" id="KAI8035898.1"/>
    </source>
</evidence>
<dbReference type="Proteomes" id="UP001059596">
    <property type="component" value="Unassembled WGS sequence"/>
</dbReference>
<accession>A0A9P9YF97</accession>
<feature type="compositionally biased region" description="Polar residues" evidence="1">
    <location>
        <begin position="229"/>
        <end position="243"/>
    </location>
</feature>